<evidence type="ECO:0000256" key="1">
    <source>
        <dbReference type="ARBA" id="ARBA00004123"/>
    </source>
</evidence>
<evidence type="ECO:0000256" key="4">
    <source>
        <dbReference type="ARBA" id="ARBA00023163"/>
    </source>
</evidence>
<proteinExistence type="predicted"/>
<evidence type="ECO:0000256" key="3">
    <source>
        <dbReference type="ARBA" id="ARBA00023125"/>
    </source>
</evidence>
<dbReference type="AlphaFoldDB" id="A0A2N9IDY5"/>
<dbReference type="InterPro" id="IPR003441">
    <property type="entry name" value="NAC-dom"/>
</dbReference>
<dbReference type="Pfam" id="PF02365">
    <property type="entry name" value="NAM"/>
    <property type="match status" value="1"/>
</dbReference>
<keyword evidence="2" id="KW-0805">Transcription regulation</keyword>
<dbReference type="PANTHER" id="PTHR31989">
    <property type="entry name" value="NAC DOMAIN-CONTAINING PROTEIN 82-RELATED"/>
    <property type="match status" value="1"/>
</dbReference>
<dbReference type="PROSITE" id="PS51005">
    <property type="entry name" value="NAC"/>
    <property type="match status" value="1"/>
</dbReference>
<reference evidence="7" key="1">
    <citation type="submission" date="2018-02" db="EMBL/GenBank/DDBJ databases">
        <authorList>
            <person name="Cohen D.B."/>
            <person name="Kent A.D."/>
        </authorList>
    </citation>
    <scope>NUCLEOTIDE SEQUENCE</scope>
</reference>
<keyword evidence="5" id="KW-0539">Nucleus</keyword>
<protein>
    <recommendedName>
        <fullName evidence="6">NAC domain-containing protein</fullName>
    </recommendedName>
</protein>
<dbReference type="EMBL" id="OIVN01005415">
    <property type="protein sequence ID" value="SPD22344.1"/>
    <property type="molecule type" value="Genomic_DNA"/>
</dbReference>
<dbReference type="GO" id="GO:0005634">
    <property type="term" value="C:nucleus"/>
    <property type="evidence" value="ECO:0007669"/>
    <property type="project" value="UniProtKB-SubCell"/>
</dbReference>
<dbReference type="Gene3D" id="2.170.150.80">
    <property type="entry name" value="NAC domain"/>
    <property type="match status" value="1"/>
</dbReference>
<organism evidence="7">
    <name type="scientific">Fagus sylvatica</name>
    <name type="common">Beechnut</name>
    <dbReference type="NCBI Taxonomy" id="28930"/>
    <lineage>
        <taxon>Eukaryota</taxon>
        <taxon>Viridiplantae</taxon>
        <taxon>Streptophyta</taxon>
        <taxon>Embryophyta</taxon>
        <taxon>Tracheophyta</taxon>
        <taxon>Spermatophyta</taxon>
        <taxon>Magnoliopsida</taxon>
        <taxon>eudicotyledons</taxon>
        <taxon>Gunneridae</taxon>
        <taxon>Pentapetalae</taxon>
        <taxon>rosids</taxon>
        <taxon>fabids</taxon>
        <taxon>Fagales</taxon>
        <taxon>Fagaceae</taxon>
        <taxon>Fagus</taxon>
    </lineage>
</organism>
<dbReference type="GO" id="GO:0006355">
    <property type="term" value="P:regulation of DNA-templated transcription"/>
    <property type="evidence" value="ECO:0007669"/>
    <property type="project" value="InterPro"/>
</dbReference>
<accession>A0A2N9IDY5</accession>
<evidence type="ECO:0000259" key="6">
    <source>
        <dbReference type="PROSITE" id="PS51005"/>
    </source>
</evidence>
<name>A0A2N9IDY5_FAGSY</name>
<keyword evidence="4" id="KW-0804">Transcription</keyword>
<dbReference type="InterPro" id="IPR036093">
    <property type="entry name" value="NAC_dom_sf"/>
</dbReference>
<dbReference type="GO" id="GO:0003677">
    <property type="term" value="F:DNA binding"/>
    <property type="evidence" value="ECO:0007669"/>
    <property type="project" value="UniProtKB-KW"/>
</dbReference>
<gene>
    <name evidence="7" type="ORF">FSB_LOCUS50226</name>
</gene>
<dbReference type="SUPFAM" id="SSF101941">
    <property type="entry name" value="NAC domain"/>
    <property type="match status" value="1"/>
</dbReference>
<evidence type="ECO:0000256" key="5">
    <source>
        <dbReference type="ARBA" id="ARBA00023242"/>
    </source>
</evidence>
<keyword evidence="3" id="KW-0238">DNA-binding</keyword>
<sequence length="278" mass="31617">MGDPNDPRATTSFSLPPGCRFFPSQQELLSYYLTNKNLNPNPNPESDGTLNGYDLIRELDLYEYDPFVLPDDSRFSYGYGGRKKHHYCYTNSSRVKKESRGKRRTRKTKSGYWKRSGNVRDVVGPGGKVPLGSRTTFVFYLRNSPNTARRTEWFMYEYALVDHLKASFVVCRVFAKSRAGNSISDNGLSSCAEEGVSAVRHIGIQHDEYFTSDTVEAKLHDDNSVDRNSEIPRYPMQLVGELDDPAMTRPISVASLPFRSGMQPMEPVTYKHLSYSQF</sequence>
<comment type="subcellular location">
    <subcellularLocation>
        <location evidence="1">Nucleus</location>
    </subcellularLocation>
</comment>
<evidence type="ECO:0000256" key="2">
    <source>
        <dbReference type="ARBA" id="ARBA00023015"/>
    </source>
</evidence>
<feature type="domain" description="NAC" evidence="6">
    <location>
        <begin position="15"/>
        <end position="176"/>
    </location>
</feature>
<evidence type="ECO:0000313" key="7">
    <source>
        <dbReference type="EMBL" id="SPD22344.1"/>
    </source>
</evidence>